<organism evidence="1 2">
    <name type="scientific">Lupinus angustifolius</name>
    <name type="common">Narrow-leaved blue lupine</name>
    <dbReference type="NCBI Taxonomy" id="3871"/>
    <lineage>
        <taxon>Eukaryota</taxon>
        <taxon>Viridiplantae</taxon>
        <taxon>Streptophyta</taxon>
        <taxon>Embryophyta</taxon>
        <taxon>Tracheophyta</taxon>
        <taxon>Spermatophyta</taxon>
        <taxon>Magnoliopsida</taxon>
        <taxon>eudicotyledons</taxon>
        <taxon>Gunneridae</taxon>
        <taxon>Pentapetalae</taxon>
        <taxon>rosids</taxon>
        <taxon>fabids</taxon>
        <taxon>Fabales</taxon>
        <taxon>Fabaceae</taxon>
        <taxon>Papilionoideae</taxon>
        <taxon>50 kb inversion clade</taxon>
        <taxon>genistoids sensu lato</taxon>
        <taxon>core genistoids</taxon>
        <taxon>Genisteae</taxon>
        <taxon>Lupinus</taxon>
    </lineage>
</organism>
<proteinExistence type="predicted"/>
<dbReference type="AlphaFoldDB" id="A0A394DC97"/>
<sequence length="108" mass="12426">MYLAAQYWILGERPQLAMVMSRREVIYRPISHDFIGWDSGLTKLTLYTVVEDLTLGMGALFPCVHAYTNNFTPPGCRDPTGLHCWIEAKLKESITWSVMNCPERRAQF</sequence>
<keyword evidence="2" id="KW-1185">Reference proteome</keyword>
<name>A0A394DC97_LUPAN</name>
<evidence type="ECO:0000313" key="2">
    <source>
        <dbReference type="Proteomes" id="UP000188354"/>
    </source>
</evidence>
<reference evidence="1 2" key="1">
    <citation type="journal article" date="2017" name="Plant Biotechnol. J.">
        <title>A comprehensive draft genome sequence for lupin (Lupinus angustifolius), an emerging health food: insights into plant-microbe interactions and legume evolution.</title>
        <authorList>
            <person name="Hane J.K."/>
            <person name="Ming Y."/>
            <person name="Kamphuis L.G."/>
            <person name="Nelson M.N."/>
            <person name="Garg G."/>
            <person name="Atkins C.A."/>
            <person name="Bayer P.E."/>
            <person name="Bravo A."/>
            <person name="Bringans S."/>
            <person name="Cannon S."/>
            <person name="Edwards D."/>
            <person name="Foley R."/>
            <person name="Gao L.L."/>
            <person name="Harrison M.J."/>
            <person name="Huang W."/>
            <person name="Hurgobin B."/>
            <person name="Li S."/>
            <person name="Liu C.W."/>
            <person name="McGrath A."/>
            <person name="Morahan G."/>
            <person name="Murray J."/>
            <person name="Weller J."/>
            <person name="Jian J."/>
            <person name="Singh K.B."/>
        </authorList>
    </citation>
    <scope>NUCLEOTIDE SEQUENCE [LARGE SCALE GENOMIC DNA]</scope>
    <source>
        <strain evidence="2">cv. Tanjil</strain>
        <tissue evidence="1">Whole plant</tissue>
    </source>
</reference>
<protein>
    <submittedName>
        <fullName evidence="1">Uncharacterized protein</fullName>
    </submittedName>
</protein>
<evidence type="ECO:0000313" key="1">
    <source>
        <dbReference type="EMBL" id="OIW20845.1"/>
    </source>
</evidence>
<dbReference type="Gramene" id="OIW20845">
    <property type="protein sequence ID" value="OIW20845"/>
    <property type="gene ID" value="TanjilG_24333"/>
</dbReference>
<dbReference type="Proteomes" id="UP000188354">
    <property type="component" value="Unassembled WGS sequence"/>
</dbReference>
<comment type="caution">
    <text evidence="1">The sequence shown here is derived from an EMBL/GenBank/DDBJ whole genome shotgun (WGS) entry which is preliminary data.</text>
</comment>
<dbReference type="EMBL" id="MLAU01015722">
    <property type="protein sequence ID" value="OIW20845.1"/>
    <property type="molecule type" value="Genomic_DNA"/>
</dbReference>
<accession>A0A394DC97</accession>
<gene>
    <name evidence="1" type="ORF">TanjilG_24333</name>
</gene>